<feature type="compositionally biased region" description="Basic and acidic residues" evidence="1">
    <location>
        <begin position="542"/>
        <end position="552"/>
    </location>
</feature>
<feature type="compositionally biased region" description="Basic and acidic residues" evidence="1">
    <location>
        <begin position="160"/>
        <end position="175"/>
    </location>
</feature>
<dbReference type="Pfam" id="PF00595">
    <property type="entry name" value="PDZ"/>
    <property type="match status" value="2"/>
</dbReference>
<evidence type="ECO:0000313" key="4">
    <source>
        <dbReference type="Proteomes" id="UP000242638"/>
    </source>
</evidence>
<feature type="domain" description="PDZ" evidence="2">
    <location>
        <begin position="909"/>
        <end position="991"/>
    </location>
</feature>
<dbReference type="InterPro" id="IPR055287">
    <property type="entry name" value="IL-16-like"/>
</dbReference>
<dbReference type="OMA" id="SHKHPET"/>
<reference evidence="4" key="1">
    <citation type="submission" date="2013-11" db="EMBL/GenBank/DDBJ databases">
        <title>The genomic landscape of the Guanapo guppy.</title>
        <authorList>
            <person name="Kuenstner A."/>
            <person name="Dreyer C."/>
        </authorList>
    </citation>
    <scope>NUCLEOTIDE SEQUENCE</scope>
    <source>
        <strain evidence="4">Guanapo</strain>
    </source>
</reference>
<dbReference type="Bgee" id="ENSPREG00000016882">
    <property type="expression patterns" value="Expressed in caudal fin and 1 other cell type or tissue"/>
</dbReference>
<dbReference type="InterPro" id="IPR036034">
    <property type="entry name" value="PDZ_sf"/>
</dbReference>
<dbReference type="PANTHER" id="PTHR48484">
    <property type="entry name" value="PRO-INTERLEUKIN-16"/>
    <property type="match status" value="1"/>
</dbReference>
<dbReference type="GeneTree" id="ENSGT00940000156178"/>
<dbReference type="GO" id="GO:0050930">
    <property type="term" value="P:induction of positive chemotaxis"/>
    <property type="evidence" value="ECO:0007669"/>
    <property type="project" value="InterPro"/>
</dbReference>
<feature type="region of interest" description="Disordered" evidence="1">
    <location>
        <begin position="697"/>
        <end position="729"/>
    </location>
</feature>
<dbReference type="GO" id="GO:0042609">
    <property type="term" value="F:CD4 receptor binding"/>
    <property type="evidence" value="ECO:0007669"/>
    <property type="project" value="TreeGrafter"/>
</dbReference>
<reference evidence="3" key="2">
    <citation type="submission" date="2025-08" db="UniProtKB">
        <authorList>
            <consortium name="Ensembl"/>
        </authorList>
    </citation>
    <scope>IDENTIFICATION</scope>
    <source>
        <strain evidence="3">Guanapo</strain>
    </source>
</reference>
<feature type="compositionally biased region" description="Polar residues" evidence="1">
    <location>
        <begin position="553"/>
        <end position="562"/>
    </location>
</feature>
<dbReference type="STRING" id="8081.ENSPREP00000025011"/>
<feature type="compositionally biased region" description="Acidic residues" evidence="1">
    <location>
        <begin position="697"/>
        <end position="715"/>
    </location>
</feature>
<feature type="region of interest" description="Disordered" evidence="1">
    <location>
        <begin position="634"/>
        <end position="654"/>
    </location>
</feature>
<dbReference type="CDD" id="cd06762">
    <property type="entry name" value="PDZ6_PDZD2-PDZ3_hPro-IL-16-like"/>
    <property type="match status" value="1"/>
</dbReference>
<protein>
    <submittedName>
        <fullName evidence="3">Pro-interleukin-16-like</fullName>
    </submittedName>
</protein>
<feature type="region of interest" description="Disordered" evidence="1">
    <location>
        <begin position="1"/>
        <end position="204"/>
    </location>
</feature>
<accession>A0A3P9PT30</accession>
<dbReference type="PANTHER" id="PTHR48484:SF1">
    <property type="entry name" value="DENTIN SIALOPHOSPHOPROTEIN"/>
    <property type="match status" value="1"/>
</dbReference>
<dbReference type="FunFam" id="2.30.42.10:FF:000122">
    <property type="entry name" value="Pro-interleukin-16"/>
    <property type="match status" value="1"/>
</dbReference>
<sequence length="997" mass="109765">MDLLPSSTSENIPERTSTRFTVRSANSPSYSLSRRTGVRKRLTAGNADDTKCSNTKEDLGFVYQKDINQNDTVERSPQENGTEVGGSLALHGLGRTEGRGDNLPSRSRSLDWTSKPRRIATAGEPRLLGKTEARGFEEQRTEIEKIPRGGTSSSSPSYSEDNRSVNHRDFADRVSKNSTLPVRFKTGSGPGSRLDCPSGHQGGQSIKARIQKLFESAGDTTAGGTFPRRFSLCDDCIPVRKAAATMWAPKEANPPSSETSASFETVKLKGRSTDTRRQEELSSKYLGEDSYWRETIETGTKSLDRARSRNTVAGRIRSARTAAGMVQSQTHEGSILAQRRWYNQEDRRTGVTEISEAQKGDKERDEGTKQQSKPWSGIADDVFYAKPSEGTLPSPEWKKLPEIQSAPSSASVRNKINQFEALTQRAASEVQLARRSLSVQAQPCQPQKKIKKSESAKCIGERRQKTDESSEKRMMFASEKSLSLVDLGFKSGMSETDSGNSLDKRKNDLSSHKKTLHIPLNEGAQKRSRFLFSENSNLRDTLRLTHTSDRQSRPQWEISSPVSDDDKTPTNTPLNTSPFPSLFQEPEGFFPIADNMSLHVTGQEVKAKDTDSTLPPPVILSQTSESDVFITDNEKTKDNDSLGLPPNTSCQNSLSDVSYSNIKAELPKGRKQLLDLNAWIAGLDPEYKNWNEYMEGCEDDDESTQKDDDSDDSDSGDSSATITSNTSQSENRSFSLSLSNLCYFSGTDVESDYDNDDWQLPGRRSASLSSDVSAFSCVSLLPSDELDKLVEEVKNLGEETLQDYDDVQVVVLHKEVGVGLGFSLAGGVDQNKPVTVHKVFNSGVAAQEGSISEGDHVLSINGTAFSKSTHGEALRTLKKAKSREMAVVVVRKGDLSQTETHYETGQRVCIQLEKNSGDLGFSLKGGEDSHVGNKPLTVQKIFQGGPVDKVFPGDEILEIQGFSVVGRRRLEVWNFIKTLASGPVEVVLRRPLKVTQL</sequence>
<proteinExistence type="predicted"/>
<name>A0A3P9PT30_POERE</name>
<feature type="domain" description="PDZ" evidence="2">
    <location>
        <begin position="809"/>
        <end position="892"/>
    </location>
</feature>
<dbReference type="Ensembl" id="ENSPRET00000025259.1">
    <property type="protein sequence ID" value="ENSPREP00000025011.1"/>
    <property type="gene ID" value="ENSPREG00000016882.1"/>
</dbReference>
<evidence type="ECO:0000313" key="3">
    <source>
        <dbReference type="Ensembl" id="ENSPREP00000025011.1"/>
    </source>
</evidence>
<feature type="region of interest" description="Disordered" evidence="1">
    <location>
        <begin position="542"/>
        <end position="580"/>
    </location>
</feature>
<feature type="compositionally biased region" description="Basic and acidic residues" evidence="1">
    <location>
        <begin position="48"/>
        <end position="59"/>
    </location>
</feature>
<feature type="compositionally biased region" description="Basic and acidic residues" evidence="1">
    <location>
        <begin position="502"/>
        <end position="511"/>
    </location>
</feature>
<feature type="compositionally biased region" description="Polar residues" evidence="1">
    <location>
        <begin position="1"/>
        <end position="11"/>
    </location>
</feature>
<keyword evidence="4" id="KW-1185">Reference proteome</keyword>
<feature type="region of interest" description="Disordered" evidence="1">
    <location>
        <begin position="453"/>
        <end position="473"/>
    </location>
</feature>
<organism evidence="3 4">
    <name type="scientific">Poecilia reticulata</name>
    <name type="common">Guppy</name>
    <name type="synonym">Acanthophacelus reticulatus</name>
    <dbReference type="NCBI Taxonomy" id="8081"/>
    <lineage>
        <taxon>Eukaryota</taxon>
        <taxon>Metazoa</taxon>
        <taxon>Chordata</taxon>
        <taxon>Craniata</taxon>
        <taxon>Vertebrata</taxon>
        <taxon>Euteleostomi</taxon>
        <taxon>Actinopterygii</taxon>
        <taxon>Neopterygii</taxon>
        <taxon>Teleostei</taxon>
        <taxon>Neoteleostei</taxon>
        <taxon>Acanthomorphata</taxon>
        <taxon>Ovalentaria</taxon>
        <taxon>Atherinomorphae</taxon>
        <taxon>Cyprinodontiformes</taxon>
        <taxon>Poeciliidae</taxon>
        <taxon>Poeciliinae</taxon>
        <taxon>Poecilia</taxon>
    </lineage>
</organism>
<dbReference type="InterPro" id="IPR001478">
    <property type="entry name" value="PDZ"/>
</dbReference>
<feature type="compositionally biased region" description="Polar residues" evidence="1">
    <location>
        <begin position="720"/>
        <end position="729"/>
    </location>
</feature>
<dbReference type="GO" id="GO:0030595">
    <property type="term" value="P:leukocyte chemotaxis"/>
    <property type="evidence" value="ECO:0007669"/>
    <property type="project" value="TreeGrafter"/>
</dbReference>
<feature type="compositionally biased region" description="Polar residues" evidence="1">
    <location>
        <begin position="569"/>
        <end position="579"/>
    </location>
</feature>
<dbReference type="Gene3D" id="2.30.42.10">
    <property type="match status" value="2"/>
</dbReference>
<feature type="compositionally biased region" description="Basic and acidic residues" evidence="1">
    <location>
        <begin position="347"/>
        <end position="368"/>
    </location>
</feature>
<feature type="compositionally biased region" description="Basic and acidic residues" evidence="1">
    <location>
        <begin position="127"/>
        <end position="147"/>
    </location>
</feature>
<feature type="compositionally biased region" description="Polar residues" evidence="1">
    <location>
        <begin position="18"/>
        <end position="34"/>
    </location>
</feature>
<dbReference type="GO" id="GO:0005125">
    <property type="term" value="F:cytokine activity"/>
    <property type="evidence" value="ECO:0007669"/>
    <property type="project" value="InterPro"/>
</dbReference>
<evidence type="ECO:0000256" key="1">
    <source>
        <dbReference type="SAM" id="MobiDB-lite"/>
    </source>
</evidence>
<feature type="region of interest" description="Disordered" evidence="1">
    <location>
        <begin position="347"/>
        <end position="375"/>
    </location>
</feature>
<evidence type="ECO:0000259" key="2">
    <source>
        <dbReference type="PROSITE" id="PS50106"/>
    </source>
</evidence>
<dbReference type="Proteomes" id="UP000242638">
    <property type="component" value="Unassembled WGS sequence"/>
</dbReference>
<dbReference type="PROSITE" id="PS50106">
    <property type="entry name" value="PDZ"/>
    <property type="match status" value="2"/>
</dbReference>
<dbReference type="SUPFAM" id="SSF50156">
    <property type="entry name" value="PDZ domain-like"/>
    <property type="match status" value="2"/>
</dbReference>
<dbReference type="SMART" id="SM00228">
    <property type="entry name" value="PDZ"/>
    <property type="match status" value="2"/>
</dbReference>
<dbReference type="AlphaFoldDB" id="A0A3P9PT30"/>
<feature type="region of interest" description="Disordered" evidence="1">
    <location>
        <begin position="494"/>
        <end position="520"/>
    </location>
</feature>
<reference evidence="3" key="3">
    <citation type="submission" date="2025-09" db="UniProtKB">
        <authorList>
            <consortium name="Ensembl"/>
        </authorList>
    </citation>
    <scope>IDENTIFICATION</scope>
    <source>
        <strain evidence="3">Guanapo</strain>
    </source>
</reference>